<keyword evidence="4" id="KW-0028">Amino-acid biosynthesis</keyword>
<feature type="compositionally biased region" description="Polar residues" evidence="12">
    <location>
        <begin position="57"/>
        <end position="74"/>
    </location>
</feature>
<dbReference type="SUPFAM" id="SSF52218">
    <property type="entry name" value="Flavoproteins"/>
    <property type="match status" value="1"/>
</dbReference>
<proteinExistence type="predicted"/>
<organism evidence="15 16">
    <name type="scientific">Staphylococcus pettenkoferi</name>
    <dbReference type="NCBI Taxonomy" id="170573"/>
    <lineage>
        <taxon>Bacteria</taxon>
        <taxon>Bacillati</taxon>
        <taxon>Bacillota</taxon>
        <taxon>Bacilli</taxon>
        <taxon>Bacillales</taxon>
        <taxon>Staphylococcaceae</taxon>
        <taxon>Staphylococcus</taxon>
    </lineage>
</organism>
<dbReference type="Gene3D" id="3.40.50.80">
    <property type="entry name" value="Nucleotide-binding domain of ferredoxin-NADP reductase (FNR) module"/>
    <property type="match status" value="1"/>
</dbReference>
<dbReference type="Gene3D" id="1.20.990.10">
    <property type="entry name" value="NADPH-cytochrome p450 Reductase, Chain A, domain 3"/>
    <property type="match status" value="1"/>
</dbReference>
<dbReference type="PROSITE" id="PS51384">
    <property type="entry name" value="FAD_FR"/>
    <property type="match status" value="1"/>
</dbReference>
<keyword evidence="6" id="KW-0288">FMN</keyword>
<evidence type="ECO:0000256" key="12">
    <source>
        <dbReference type="SAM" id="MobiDB-lite"/>
    </source>
</evidence>
<dbReference type="InterPro" id="IPR017938">
    <property type="entry name" value="Riboflavin_synthase-like_b-brl"/>
</dbReference>
<keyword evidence="5" id="KW-0285">Flavoprotein</keyword>
<dbReference type="PRINTS" id="PR00369">
    <property type="entry name" value="FLAVODOXIN"/>
</dbReference>
<keyword evidence="8" id="KW-0521">NADP</keyword>
<dbReference type="Proteomes" id="UP001072952">
    <property type="component" value="Unassembled WGS sequence"/>
</dbReference>
<dbReference type="Gene3D" id="2.40.30.10">
    <property type="entry name" value="Translation factors"/>
    <property type="match status" value="1"/>
</dbReference>
<comment type="cofactor">
    <cofactor evidence="2">
        <name>FAD</name>
        <dbReference type="ChEBI" id="CHEBI:57692"/>
    </cofactor>
</comment>
<comment type="caution">
    <text evidence="15">The sequence shown here is derived from an EMBL/GenBank/DDBJ whole genome shotgun (WGS) entry which is preliminary data.</text>
</comment>
<dbReference type="PIRSF" id="PIRSF000207">
    <property type="entry name" value="SiR-FP_CysJ"/>
    <property type="match status" value="1"/>
</dbReference>
<reference evidence="15" key="2">
    <citation type="submission" date="2022-08" db="EMBL/GenBank/DDBJ databases">
        <authorList>
            <person name="Magnan C."/>
        </authorList>
    </citation>
    <scope>NUCLEOTIDE SEQUENCE</scope>
    <source>
        <strain evidence="15">NSP012P</strain>
    </source>
</reference>
<dbReference type="InterPro" id="IPR001433">
    <property type="entry name" value="OxRdtase_FAD/NAD-bd"/>
</dbReference>
<evidence type="ECO:0000256" key="7">
    <source>
        <dbReference type="ARBA" id="ARBA00022827"/>
    </source>
</evidence>
<keyword evidence="7" id="KW-0274">FAD</keyword>
<evidence type="ECO:0000256" key="2">
    <source>
        <dbReference type="ARBA" id="ARBA00001974"/>
    </source>
</evidence>
<accession>A0ABT4BKK9</accession>
<dbReference type="InterPro" id="IPR029039">
    <property type="entry name" value="Flavoprotein-like_sf"/>
</dbReference>
<feature type="domain" description="Flavodoxin-like" evidence="13">
    <location>
        <begin position="81"/>
        <end position="219"/>
    </location>
</feature>
<reference evidence="15" key="1">
    <citation type="journal article" date="2022" name="Int. J. Mol. Sci.">
        <title>Phenotypic and Genotypic Virulence Characterisation of Staphylococcus pettenkoferi Strains Isolated from Human Bloodstream and Diabetic Foot Infections.</title>
        <authorList>
            <person name="Magnan C."/>
            <person name="Ahmad-Mansour N."/>
            <person name="Pouget C."/>
            <person name="Morsli M."/>
            <person name="Huc-Brandt S."/>
            <person name="Pantel A."/>
            <person name="Dunyach-Remy C."/>
            <person name="Sotto A."/>
            <person name="Molle V."/>
            <person name="Lavigne J.-P."/>
        </authorList>
    </citation>
    <scope>NUCLEOTIDE SEQUENCE</scope>
    <source>
        <strain evidence="15">NSP012P</strain>
    </source>
</reference>
<name>A0ABT4BKK9_9STAP</name>
<dbReference type="InterPro" id="IPR023173">
    <property type="entry name" value="NADPH_Cyt_P450_Rdtase_alpha"/>
</dbReference>
<dbReference type="InterPro" id="IPR001094">
    <property type="entry name" value="Flavdoxin-like"/>
</dbReference>
<protein>
    <submittedName>
        <fullName evidence="15">Assimilatory sulfite reductase (NADPH) flavoprotein subunit</fullName>
        <ecNumber evidence="15">1.8.1.2</ecNumber>
    </submittedName>
</protein>
<feature type="domain" description="FAD-binding FR-type" evidence="14">
    <location>
        <begin position="251"/>
        <end position="468"/>
    </location>
</feature>
<comment type="cofactor">
    <cofactor evidence="1">
        <name>FMN</name>
        <dbReference type="ChEBI" id="CHEBI:58210"/>
    </cofactor>
</comment>
<keyword evidence="10 15" id="KW-0560">Oxidoreductase</keyword>
<dbReference type="Pfam" id="PF00258">
    <property type="entry name" value="Flavodoxin_1"/>
    <property type="match status" value="1"/>
</dbReference>
<evidence type="ECO:0000259" key="13">
    <source>
        <dbReference type="PROSITE" id="PS50902"/>
    </source>
</evidence>
<keyword evidence="3" id="KW-0813">Transport</keyword>
<dbReference type="InterPro" id="IPR003097">
    <property type="entry name" value="CysJ-like_FAD-binding"/>
</dbReference>
<sequence length="619" mass="70311">MNLNVTNSPLTEEQAAKANELLASLTPEQKMWFSGYITATQHISGSTTGEAMGGATSDESAANLPSGSAQSNVAQPKARDITVLYGSETGNAQGVAEMFGERLQGLGHTVEVKGMDEIKPRNIKKVEDLFIVTATHGEGDPPDNAIELHEFLHGRKAPKLEGVRFSVLALGDQSYDHFCQTGKDFDAKLEELGAERLYERIDCDVYYDEDAEKWIAKVIDALNEETGSTAQAEEVVSETIQSEKQQKHSKANPFYAEVLENINLNGRGSAKETRHIELLLEDFNEEYEPGDCLVVLPENDPELVKQLIETLEWDPEQDIVINEDEDKMTLQDALTRHFEITRLTKPLVQKAATLFNNDELAKKETDSDWIKSYIDGRDLIDLIQDFKPDGLKPDDLYAMLRKLPPREYSIASSYQAAPDEVHITVGAVRYQAHGRDRSGVCSIQLAERIEPGDTVPIYLKHNPNFKFPKDEETPVIMIGPGTGVAPFRSYMQEREELELEGNTWLFFGNQHFRTDFLYQTEWQSWLEDGYLERMDVAFSRDTDDKVYVQHKIKENAKLFNEWLERGASIYVCGDEKYMAKDVHEAIKQVISQERQISEDDAEEFLKQLKRDKKYQRDIY</sequence>
<evidence type="ECO:0000256" key="11">
    <source>
        <dbReference type="ARBA" id="ARBA00023192"/>
    </source>
</evidence>
<dbReference type="Pfam" id="PF00667">
    <property type="entry name" value="FAD_binding_1"/>
    <property type="match status" value="1"/>
</dbReference>
<evidence type="ECO:0000256" key="8">
    <source>
        <dbReference type="ARBA" id="ARBA00022857"/>
    </source>
</evidence>
<dbReference type="InterPro" id="IPR039261">
    <property type="entry name" value="FNR_nucleotide-bd"/>
</dbReference>
<evidence type="ECO:0000256" key="6">
    <source>
        <dbReference type="ARBA" id="ARBA00022643"/>
    </source>
</evidence>
<dbReference type="InterPro" id="IPR017927">
    <property type="entry name" value="FAD-bd_FR_type"/>
</dbReference>
<evidence type="ECO:0000256" key="1">
    <source>
        <dbReference type="ARBA" id="ARBA00001917"/>
    </source>
</evidence>
<keyword evidence="9" id="KW-0249">Electron transport</keyword>
<dbReference type="Gene3D" id="3.40.50.360">
    <property type="match status" value="1"/>
</dbReference>
<dbReference type="Pfam" id="PF00175">
    <property type="entry name" value="NAD_binding_1"/>
    <property type="match status" value="1"/>
</dbReference>
<dbReference type="EC" id="1.8.1.2" evidence="15"/>
<dbReference type="PROSITE" id="PS50902">
    <property type="entry name" value="FLAVODOXIN_LIKE"/>
    <property type="match status" value="1"/>
</dbReference>
<gene>
    <name evidence="15" type="ORF">NW133_06305</name>
</gene>
<dbReference type="InterPro" id="IPR010199">
    <property type="entry name" value="CysJ"/>
</dbReference>
<keyword evidence="16" id="KW-1185">Reference proteome</keyword>
<keyword evidence="11" id="KW-0198">Cysteine biosynthesis</keyword>
<evidence type="ECO:0000259" key="14">
    <source>
        <dbReference type="PROSITE" id="PS51384"/>
    </source>
</evidence>
<dbReference type="CDD" id="cd06199">
    <property type="entry name" value="SiR"/>
    <property type="match status" value="1"/>
</dbReference>
<evidence type="ECO:0000313" key="16">
    <source>
        <dbReference type="Proteomes" id="UP001072952"/>
    </source>
</evidence>
<dbReference type="PANTHER" id="PTHR19384:SF128">
    <property type="entry name" value="NADPH OXIDOREDUCTASE A"/>
    <property type="match status" value="1"/>
</dbReference>
<dbReference type="NCBIfam" id="TIGR01931">
    <property type="entry name" value="cysJ"/>
    <property type="match status" value="1"/>
</dbReference>
<dbReference type="EMBL" id="JANSLD010000026">
    <property type="protein sequence ID" value="MCY1583138.1"/>
    <property type="molecule type" value="Genomic_DNA"/>
</dbReference>
<evidence type="ECO:0000313" key="15">
    <source>
        <dbReference type="EMBL" id="MCY1583138.1"/>
    </source>
</evidence>
<dbReference type="SUPFAM" id="SSF52343">
    <property type="entry name" value="Ferredoxin reductase-like, C-terminal NADP-linked domain"/>
    <property type="match status" value="1"/>
</dbReference>
<evidence type="ECO:0000256" key="9">
    <source>
        <dbReference type="ARBA" id="ARBA00022982"/>
    </source>
</evidence>
<evidence type="ECO:0000256" key="4">
    <source>
        <dbReference type="ARBA" id="ARBA00022605"/>
    </source>
</evidence>
<feature type="region of interest" description="Disordered" evidence="12">
    <location>
        <begin position="45"/>
        <end position="75"/>
    </location>
</feature>
<evidence type="ECO:0000256" key="10">
    <source>
        <dbReference type="ARBA" id="ARBA00023002"/>
    </source>
</evidence>
<dbReference type="GO" id="GO:0004783">
    <property type="term" value="F:sulfite reductase (NADPH) activity"/>
    <property type="evidence" value="ECO:0007669"/>
    <property type="project" value="UniProtKB-EC"/>
</dbReference>
<dbReference type="RefSeq" id="WP_124224974.1">
    <property type="nucleotide sequence ID" value="NZ_JANSKN010000037.1"/>
</dbReference>
<dbReference type="PANTHER" id="PTHR19384">
    <property type="entry name" value="NITRIC OXIDE SYNTHASE-RELATED"/>
    <property type="match status" value="1"/>
</dbReference>
<dbReference type="InterPro" id="IPR008254">
    <property type="entry name" value="Flavodoxin/NO_synth"/>
</dbReference>
<dbReference type="InterPro" id="IPR001709">
    <property type="entry name" value="Flavoprot_Pyr_Nucl_cyt_Rdtase"/>
</dbReference>
<evidence type="ECO:0000256" key="5">
    <source>
        <dbReference type="ARBA" id="ARBA00022630"/>
    </source>
</evidence>
<evidence type="ECO:0000256" key="3">
    <source>
        <dbReference type="ARBA" id="ARBA00022448"/>
    </source>
</evidence>
<dbReference type="SUPFAM" id="SSF63380">
    <property type="entry name" value="Riboflavin synthase domain-like"/>
    <property type="match status" value="1"/>
</dbReference>
<dbReference type="PRINTS" id="PR00371">
    <property type="entry name" value="FPNCR"/>
</dbReference>